<evidence type="ECO:0000256" key="16">
    <source>
        <dbReference type="ARBA" id="ARBA00049209"/>
    </source>
</evidence>
<dbReference type="GO" id="GO:0046872">
    <property type="term" value="F:metal ion binding"/>
    <property type="evidence" value="ECO:0007669"/>
    <property type="project" value="UniProtKB-UniRule"/>
</dbReference>
<name>A0A2U1CUF9_9GAMM</name>
<evidence type="ECO:0000256" key="19">
    <source>
        <dbReference type="PIRNR" id="PIRNR017184"/>
    </source>
</evidence>
<comment type="catalytic activity">
    <reaction evidence="16 17 19">
        <text>(6S)-NADPHX + ADP = AMP + phosphate + NADPH + H(+)</text>
        <dbReference type="Rhea" id="RHEA:32235"/>
        <dbReference type="ChEBI" id="CHEBI:15378"/>
        <dbReference type="ChEBI" id="CHEBI:43474"/>
        <dbReference type="ChEBI" id="CHEBI:57783"/>
        <dbReference type="ChEBI" id="CHEBI:64076"/>
        <dbReference type="ChEBI" id="CHEBI:456215"/>
        <dbReference type="ChEBI" id="CHEBI:456216"/>
        <dbReference type="EC" id="4.2.1.136"/>
    </reaction>
</comment>
<keyword evidence="10 17" id="KW-0520">NAD</keyword>
<keyword evidence="13" id="KW-0511">Multifunctional enzyme</keyword>
<evidence type="ECO:0000256" key="1">
    <source>
        <dbReference type="ARBA" id="ARBA00000013"/>
    </source>
</evidence>
<keyword evidence="12 17" id="KW-0456">Lyase</keyword>
<dbReference type="NCBIfam" id="TIGR00197">
    <property type="entry name" value="yjeF_nterm"/>
    <property type="match status" value="1"/>
</dbReference>
<comment type="cofactor">
    <cofactor evidence="17">
        <name>Mg(2+)</name>
        <dbReference type="ChEBI" id="CHEBI:18420"/>
    </cofactor>
</comment>
<dbReference type="EC" id="5.1.99.6" evidence="19"/>
<feature type="binding site" evidence="18">
    <location>
        <position position="68"/>
    </location>
    <ligand>
        <name>K(+)</name>
        <dbReference type="ChEBI" id="CHEBI:29103"/>
    </ligand>
</feature>
<feature type="domain" description="YjeF N-terminal" evidence="21">
    <location>
        <begin position="19"/>
        <end position="228"/>
    </location>
</feature>
<dbReference type="SUPFAM" id="SSF64153">
    <property type="entry name" value="YjeF N-terminal domain-like"/>
    <property type="match status" value="1"/>
</dbReference>
<dbReference type="Proteomes" id="UP000245887">
    <property type="component" value="Unassembled WGS sequence"/>
</dbReference>
<evidence type="ECO:0000259" key="21">
    <source>
        <dbReference type="PROSITE" id="PS51385"/>
    </source>
</evidence>
<dbReference type="Gene3D" id="3.40.50.10260">
    <property type="entry name" value="YjeF N-terminal domain"/>
    <property type="match status" value="1"/>
</dbReference>
<dbReference type="PANTHER" id="PTHR12592:SF0">
    <property type="entry name" value="ATP-DEPENDENT (S)-NAD(P)H-HYDRATE DEHYDRATASE"/>
    <property type="match status" value="1"/>
</dbReference>
<protein>
    <recommendedName>
        <fullName evidence="19">Bifunctional NAD(P)H-hydrate repair enzyme</fullName>
    </recommendedName>
    <alternativeName>
        <fullName evidence="19">Nicotinamide nucleotide repair protein</fullName>
    </alternativeName>
    <domain>
        <recommendedName>
            <fullName evidence="19">ADP-dependent (S)-NAD(P)H-hydrate dehydratase</fullName>
            <ecNumber evidence="19">4.2.1.136</ecNumber>
        </recommendedName>
        <alternativeName>
            <fullName evidence="19">ADP-dependent NAD(P)HX dehydratase</fullName>
        </alternativeName>
    </domain>
    <domain>
        <recommendedName>
            <fullName evidence="19">NAD(P)H-hydrate epimerase</fullName>
            <ecNumber evidence="19">5.1.99.6</ecNumber>
        </recommendedName>
    </domain>
</protein>
<evidence type="ECO:0000313" key="23">
    <source>
        <dbReference type="Proteomes" id="UP000245887"/>
    </source>
</evidence>
<dbReference type="InterPro" id="IPR000631">
    <property type="entry name" value="CARKD"/>
</dbReference>
<evidence type="ECO:0000256" key="17">
    <source>
        <dbReference type="HAMAP-Rule" id="MF_01965"/>
    </source>
</evidence>
<keyword evidence="8 17" id="KW-0521">NADP</keyword>
<dbReference type="InterPro" id="IPR029056">
    <property type="entry name" value="Ribokinase-like"/>
</dbReference>
<dbReference type="GO" id="GO:0052856">
    <property type="term" value="F:NAD(P)HX epimerase activity"/>
    <property type="evidence" value="ECO:0007669"/>
    <property type="project" value="UniProtKB-UniRule"/>
</dbReference>
<evidence type="ECO:0000256" key="14">
    <source>
        <dbReference type="ARBA" id="ARBA00025153"/>
    </source>
</evidence>
<feature type="binding site" evidence="17">
    <location>
        <position position="381"/>
    </location>
    <ligand>
        <name>(6S)-NADPHX</name>
        <dbReference type="ChEBI" id="CHEBI:64076"/>
    </ligand>
</feature>
<evidence type="ECO:0000256" key="3">
    <source>
        <dbReference type="ARBA" id="ARBA00006001"/>
    </source>
</evidence>
<evidence type="ECO:0000256" key="8">
    <source>
        <dbReference type="ARBA" id="ARBA00022857"/>
    </source>
</evidence>
<dbReference type="InterPro" id="IPR030677">
    <property type="entry name" value="Nnr"/>
</dbReference>
<comment type="catalytic activity">
    <reaction evidence="2 18 19">
        <text>(6R)-NADPHX = (6S)-NADPHX</text>
        <dbReference type="Rhea" id="RHEA:32227"/>
        <dbReference type="ChEBI" id="CHEBI:64076"/>
        <dbReference type="ChEBI" id="CHEBI:64077"/>
        <dbReference type="EC" id="5.1.99.6"/>
    </reaction>
</comment>
<evidence type="ECO:0000256" key="12">
    <source>
        <dbReference type="ARBA" id="ARBA00023239"/>
    </source>
</evidence>
<dbReference type="InterPro" id="IPR036652">
    <property type="entry name" value="YjeF_N_dom_sf"/>
</dbReference>
<keyword evidence="11 18" id="KW-0413">Isomerase</keyword>
<dbReference type="RefSeq" id="WP_116919533.1">
    <property type="nucleotide sequence ID" value="NZ_QEKQ01000008.1"/>
</dbReference>
<accession>A0A2U1CUF9</accession>
<dbReference type="EC" id="4.2.1.136" evidence="19"/>
<dbReference type="Pfam" id="PF01256">
    <property type="entry name" value="Carb_kinase"/>
    <property type="match status" value="1"/>
</dbReference>
<dbReference type="GO" id="GO:0052855">
    <property type="term" value="F:ADP-dependent NAD(P)H-hydrate dehydratase activity"/>
    <property type="evidence" value="ECO:0007669"/>
    <property type="project" value="UniProtKB-UniRule"/>
</dbReference>
<comment type="catalytic activity">
    <reaction evidence="15 17 19">
        <text>(6S)-NADHX + ADP = AMP + phosphate + NADH + H(+)</text>
        <dbReference type="Rhea" id="RHEA:32223"/>
        <dbReference type="ChEBI" id="CHEBI:15378"/>
        <dbReference type="ChEBI" id="CHEBI:43474"/>
        <dbReference type="ChEBI" id="CHEBI:57945"/>
        <dbReference type="ChEBI" id="CHEBI:64074"/>
        <dbReference type="ChEBI" id="CHEBI:456215"/>
        <dbReference type="ChEBI" id="CHEBI:456216"/>
        <dbReference type="EC" id="4.2.1.136"/>
    </reaction>
</comment>
<dbReference type="OrthoDB" id="9806925at2"/>
<evidence type="ECO:0000256" key="6">
    <source>
        <dbReference type="ARBA" id="ARBA00022741"/>
    </source>
</evidence>
<feature type="binding site" evidence="18">
    <location>
        <begin position="67"/>
        <end position="71"/>
    </location>
    <ligand>
        <name>(6S)-NADPHX</name>
        <dbReference type="ChEBI" id="CHEBI:64076"/>
    </ligand>
</feature>
<comment type="function">
    <text evidence="18">Catalyzes the epimerization of the S- and R-forms of NAD(P)HX, a damaged form of NAD(P)H that is a result of enzymatic or heat-dependent hydration. This is a prerequisite for the S-specific NAD(P)H-hydrate dehydratase to allow the repair of both epimers of NAD(P)HX.</text>
</comment>
<comment type="function">
    <text evidence="17">Catalyzes the dehydration of the S-form of NAD(P)HX at the expense of ADP, which is converted to AMP. Together with NAD(P)HX epimerase, which catalyzes the epimerization of the S- and R-forms, the enzyme allows the repair of both epimers of NAD(P)HX, a damaged form of NAD(P)H that is a result of enzymatic or heat-dependent hydration.</text>
</comment>
<dbReference type="HAMAP" id="MF_01966">
    <property type="entry name" value="NADHX_epimerase"/>
    <property type="match status" value="1"/>
</dbReference>
<dbReference type="InterPro" id="IPR004443">
    <property type="entry name" value="YjeF_N_dom"/>
</dbReference>
<evidence type="ECO:0000256" key="9">
    <source>
        <dbReference type="ARBA" id="ARBA00022958"/>
    </source>
</evidence>
<comment type="catalytic activity">
    <reaction evidence="1 18 19">
        <text>(6R)-NADHX = (6S)-NADHX</text>
        <dbReference type="Rhea" id="RHEA:32215"/>
        <dbReference type="ChEBI" id="CHEBI:64074"/>
        <dbReference type="ChEBI" id="CHEBI:64075"/>
        <dbReference type="EC" id="5.1.99.6"/>
    </reaction>
</comment>
<evidence type="ECO:0000256" key="7">
    <source>
        <dbReference type="ARBA" id="ARBA00022840"/>
    </source>
</evidence>
<dbReference type="EMBL" id="QEKQ01000008">
    <property type="protein sequence ID" value="PVY70698.1"/>
    <property type="molecule type" value="Genomic_DNA"/>
</dbReference>
<organism evidence="22 23">
    <name type="scientific">Tamilnaduibacter salinus</name>
    <dbReference type="NCBI Taxonomy" id="1484056"/>
    <lineage>
        <taxon>Bacteria</taxon>
        <taxon>Pseudomonadati</taxon>
        <taxon>Pseudomonadota</taxon>
        <taxon>Gammaproteobacteria</taxon>
        <taxon>Pseudomonadales</taxon>
        <taxon>Marinobacteraceae</taxon>
        <taxon>Tamilnaduibacter</taxon>
    </lineage>
</organism>
<comment type="similarity">
    <text evidence="17">Belongs to the NnrD/CARKD family.</text>
</comment>
<comment type="cofactor">
    <cofactor evidence="18 19">
        <name>K(+)</name>
        <dbReference type="ChEBI" id="CHEBI:29103"/>
    </cofactor>
    <text evidence="18 19">Binds 1 potassium ion per subunit.</text>
</comment>
<proteinExistence type="inferred from homology"/>
<dbReference type="GO" id="GO:0046496">
    <property type="term" value="P:nicotinamide nucleotide metabolic process"/>
    <property type="evidence" value="ECO:0007669"/>
    <property type="project" value="UniProtKB-UniRule"/>
</dbReference>
<keyword evidence="9 18" id="KW-0630">Potassium</keyword>
<dbReference type="Pfam" id="PF03853">
    <property type="entry name" value="YjeF_N"/>
    <property type="match status" value="1"/>
</dbReference>
<feature type="binding site" evidence="17">
    <location>
        <position position="447"/>
    </location>
    <ligand>
        <name>AMP</name>
        <dbReference type="ChEBI" id="CHEBI:456215"/>
    </ligand>
</feature>
<reference evidence="22 23" key="1">
    <citation type="submission" date="2018-04" db="EMBL/GenBank/DDBJ databases">
        <title>Genomic Encyclopedia of Type Strains, Phase IV (KMG-IV): sequencing the most valuable type-strain genomes for metagenomic binning, comparative biology and taxonomic classification.</title>
        <authorList>
            <person name="Goeker M."/>
        </authorList>
    </citation>
    <scope>NUCLEOTIDE SEQUENCE [LARGE SCALE GENOMIC DNA]</scope>
    <source>
        <strain evidence="22 23">DSM 28688</strain>
    </source>
</reference>
<comment type="subunit">
    <text evidence="17">Homotetramer.</text>
</comment>
<feature type="binding site" evidence="17">
    <location>
        <position position="334"/>
    </location>
    <ligand>
        <name>(6S)-NADPHX</name>
        <dbReference type="ChEBI" id="CHEBI:64076"/>
    </ligand>
</feature>
<feature type="binding site" evidence="18">
    <location>
        <begin position="142"/>
        <end position="148"/>
    </location>
    <ligand>
        <name>(6S)-NADPHX</name>
        <dbReference type="ChEBI" id="CHEBI:64076"/>
    </ligand>
</feature>
<dbReference type="PANTHER" id="PTHR12592">
    <property type="entry name" value="ATP-DEPENDENT (S)-NAD(P)H-HYDRATE DEHYDRATASE FAMILY MEMBER"/>
    <property type="match status" value="1"/>
</dbReference>
<dbReference type="NCBIfam" id="TIGR00196">
    <property type="entry name" value="yjeF_cterm"/>
    <property type="match status" value="1"/>
</dbReference>
<comment type="similarity">
    <text evidence="3 19">In the N-terminal section; belongs to the NnrE/AIBP family.</text>
</comment>
<dbReference type="PROSITE" id="PS51385">
    <property type="entry name" value="YJEF_N"/>
    <property type="match status" value="1"/>
</dbReference>
<evidence type="ECO:0000256" key="10">
    <source>
        <dbReference type="ARBA" id="ARBA00023027"/>
    </source>
</evidence>
<evidence type="ECO:0000256" key="11">
    <source>
        <dbReference type="ARBA" id="ARBA00023235"/>
    </source>
</evidence>
<comment type="function">
    <text evidence="14 19">Bifunctional enzyme that catalyzes the epimerization of the S- and R-forms of NAD(P)HX and the dehydration of the S-form of NAD(P)HX at the expense of ADP, which is converted to AMP. This allows the repair of both epimers of NAD(P)HX, a damaged form of NAD(P)H that is a result of enzymatic or heat-dependent hydration.</text>
</comment>
<dbReference type="HAMAP" id="MF_01965">
    <property type="entry name" value="NADHX_dehydratase"/>
    <property type="match status" value="1"/>
</dbReference>
<comment type="similarity">
    <text evidence="18">Belongs to the NnrE/AIBP family.</text>
</comment>
<dbReference type="PIRSF" id="PIRSF017184">
    <property type="entry name" value="Nnr"/>
    <property type="match status" value="1"/>
</dbReference>
<keyword evidence="5 18" id="KW-0479">Metal-binding</keyword>
<evidence type="ECO:0000256" key="5">
    <source>
        <dbReference type="ARBA" id="ARBA00022723"/>
    </source>
</evidence>
<sequence length="521" mass="53715">MNLTNAHSLPEALYRADAVQALDRCAIETQGIDGFDLMHRAARAAFRQLLRHWPRAARVAVLCGGGNNGGDGYLVAANAYQKGMAVDCVAVTDPDRLKGDARRAFDEATSLGVPIEPVEAVSDKALFDRLCASDAIVDALLGTGITGAPRAPFDRIIQRVNRAGIGVLAVDVPSGLNASTGRASGDVIHARVTPTFIGLKAGLMTGDGPDCAGDVVFDDLGVPEATYDAASPVARCVNWRRASTMLSPRRRGAHKGECGHLLVVAGEQGLGGAGILAAEAAARTGAGLVTLATRPEHVSAALTRCPSLMVRGVTHGNDLGPLLSGVDGVVFGPGAGQGPWGQQMMQQVLARPHPLVLDADALNLMASRAPARRENQVLTPHPGEAARLLGITTSEIANDRLAAADRLQERFGGVALLKGVGTVVQTRAERPAVIEGGNPGMATGGMGDVLSGIIGSLLVQGLPAFEAAWLGASLHAEAGDRAARKQGQRGLLPMDLIGELPACLSDSERVGAPGSPADGEE</sequence>
<dbReference type="AlphaFoldDB" id="A0A2U1CUF9"/>
<keyword evidence="7 17" id="KW-0067">ATP-binding</keyword>
<feature type="binding site" evidence="18">
    <location>
        <position position="171"/>
    </location>
    <ligand>
        <name>(6S)-NADPHX</name>
        <dbReference type="ChEBI" id="CHEBI:64076"/>
    </ligand>
</feature>
<dbReference type="GO" id="GO:0110051">
    <property type="term" value="P:metabolite repair"/>
    <property type="evidence" value="ECO:0007669"/>
    <property type="project" value="TreeGrafter"/>
</dbReference>
<feature type="binding site" evidence="17">
    <location>
        <position position="273"/>
    </location>
    <ligand>
        <name>(6S)-NADPHX</name>
        <dbReference type="ChEBI" id="CHEBI:64076"/>
    </ligand>
</feature>
<dbReference type="CDD" id="cd01171">
    <property type="entry name" value="YXKO-related"/>
    <property type="match status" value="1"/>
</dbReference>
<dbReference type="PROSITE" id="PS51383">
    <property type="entry name" value="YJEF_C_3"/>
    <property type="match status" value="1"/>
</dbReference>
<feature type="binding site" evidence="18">
    <location>
        <position position="138"/>
    </location>
    <ligand>
        <name>K(+)</name>
        <dbReference type="ChEBI" id="CHEBI:29103"/>
    </ligand>
</feature>
<evidence type="ECO:0000256" key="2">
    <source>
        <dbReference type="ARBA" id="ARBA00000909"/>
    </source>
</evidence>
<feature type="binding site" evidence="18">
    <location>
        <position position="174"/>
    </location>
    <ligand>
        <name>K(+)</name>
        <dbReference type="ChEBI" id="CHEBI:29103"/>
    </ligand>
</feature>
<gene>
    <name evidence="18" type="primary">nnrE</name>
    <name evidence="17" type="synonym">nnrD</name>
    <name evidence="22" type="ORF">C8D92_10854</name>
</gene>
<evidence type="ECO:0000259" key="20">
    <source>
        <dbReference type="PROSITE" id="PS51383"/>
    </source>
</evidence>
<comment type="caution">
    <text evidence="18">Lacks conserved residue(s) required for the propagation of feature annotation.</text>
</comment>
<dbReference type="SUPFAM" id="SSF53613">
    <property type="entry name" value="Ribokinase-like"/>
    <property type="match status" value="1"/>
</dbReference>
<dbReference type="InterPro" id="IPR017953">
    <property type="entry name" value="Carbohydrate_kinase_pred_CS"/>
</dbReference>
<dbReference type="Gene3D" id="3.40.1190.20">
    <property type="match status" value="1"/>
</dbReference>
<dbReference type="PROSITE" id="PS01050">
    <property type="entry name" value="YJEF_C_2"/>
    <property type="match status" value="1"/>
</dbReference>
<evidence type="ECO:0000256" key="13">
    <source>
        <dbReference type="ARBA" id="ARBA00023268"/>
    </source>
</evidence>
<evidence type="ECO:0000256" key="18">
    <source>
        <dbReference type="HAMAP-Rule" id="MF_01966"/>
    </source>
</evidence>
<dbReference type="GO" id="GO:0005524">
    <property type="term" value="F:ATP binding"/>
    <property type="evidence" value="ECO:0007669"/>
    <property type="project" value="UniProtKB-UniRule"/>
</dbReference>
<feature type="binding site" evidence="17">
    <location>
        <begin position="418"/>
        <end position="422"/>
    </location>
    <ligand>
        <name>AMP</name>
        <dbReference type="ChEBI" id="CHEBI:456215"/>
    </ligand>
</feature>
<feature type="domain" description="YjeF C-terminal" evidence="20">
    <location>
        <begin position="238"/>
        <end position="507"/>
    </location>
</feature>
<feature type="binding site" evidence="17">
    <location>
        <position position="448"/>
    </location>
    <ligand>
        <name>(6S)-NADPHX</name>
        <dbReference type="ChEBI" id="CHEBI:64076"/>
    </ligand>
</feature>
<comment type="caution">
    <text evidence="22">The sequence shown here is derived from an EMBL/GenBank/DDBJ whole genome shotgun (WGS) entry which is preliminary data.</text>
</comment>
<comment type="similarity">
    <text evidence="4 19">In the C-terminal section; belongs to the NnrD/CARKD family.</text>
</comment>
<evidence type="ECO:0000313" key="22">
    <source>
        <dbReference type="EMBL" id="PVY70698.1"/>
    </source>
</evidence>
<keyword evidence="6 17" id="KW-0547">Nucleotide-binding</keyword>
<evidence type="ECO:0000256" key="4">
    <source>
        <dbReference type="ARBA" id="ARBA00009524"/>
    </source>
</evidence>
<evidence type="ECO:0000256" key="15">
    <source>
        <dbReference type="ARBA" id="ARBA00048238"/>
    </source>
</evidence>